<accession>A0A3M6ZMF3</accession>
<evidence type="ECO:0000256" key="11">
    <source>
        <dbReference type="SAM" id="SignalP"/>
    </source>
</evidence>
<evidence type="ECO:0000256" key="8">
    <source>
        <dbReference type="ARBA" id="ARBA00034015"/>
    </source>
</evidence>
<keyword evidence="11" id="KW-0732">Signal</keyword>
<sequence length="914" mass="99975">MRLLASTLPLVATTAFAAPLLEERQSATTCGSNYYSSSQVRAAVNSGCNYVSQGGTACSGSYPHVYNNYEGFDFPVDGTYYEFPILESGQFTCQSPGADRVVFTADSPTPPQDMAGEQTDPKTPSPKKSSRTATLDPIRTSGNGLDPTAAEFNLRLVDNDHDHIGAPDAGGSAYASEPFGQSDGAAQQANTDLPANDKQGQPPLASTPPTVTSPRTPPPERSGRKSPFLGARSRVQSPTINVARRAVAALLDSDEDEDSIAARRSPDPGARAAKRIESSNEAEAELYDKCVELQNENTELRKANDQAKEDYIKLQQQNKTLEKNNEDFQKQILQHKEDDERKAEESKKKQRALGGKDLESEIETLQAELANALSDLNEEHDKVRKLQDANDELSAEKDGLHKQVDQLHELIETVQEEAKEHSEAQQALNNINSRFEFTFRGLGPGLTLPQYLDHVDDLQQTTRTRRDESRHSTASDFGEPQIGLQRQHTNRQVSGTSVADELTGMDDSGSEAGDESASEGDDDDGPQDDDPTLTAPDNDAFKPFWEEDDNHSNSAGTNNSNPSGSDSTDDPFAGIEEGANALLKDIGGIQGPITHSDDAPQPIRDPAVPGEAEKAGEDELFNGWEHKLVQTPAVVGTERITDPLPTTAPLREEIESLRAQIALHTHQAEAHKTETVHLRAEMEILRAQIALQTQQHAEAFATEKQTSEDETAALRAQIALHTQQAAAFKSEKEDLIDEKERLWRQVALHAPINRDRIAEIAALESDRDALRARLATATAQLNRPPPQPRVIRPKPPASWTEVWDLLPRQVRRTMLVYAVLVASLVVLVTGLQVWEKYLWWWANTQHQYPQQGGVGGSSWEVWLGELWYSAMVQLTSSGGGNGGGGGGGSLFGWVGWVVPWLWWDVLVGWMGGGG</sequence>
<dbReference type="PANTHER" id="PTHR42104:SF1">
    <property type="entry name" value="EXTRACELLULAR GUANYL-SPECIFIC RIBONUCLEASE RNTA (AFU_ORTHOLOGUE AFUA_4G03230)"/>
    <property type="match status" value="1"/>
</dbReference>
<reference evidence="12 13" key="1">
    <citation type="journal article" date="2018" name="BMC Genomics">
        <title>Genomic evidence for intraspecific hybridization in a clonal and extremely halotolerant yeast.</title>
        <authorList>
            <person name="Gostincar C."/>
            <person name="Stajich J.E."/>
            <person name="Zupancic J."/>
            <person name="Zalar P."/>
            <person name="Gunde-Cimerman N."/>
        </authorList>
    </citation>
    <scope>NUCLEOTIDE SEQUENCE [LARGE SCALE GENOMIC DNA]</scope>
    <source>
        <strain evidence="12 13">EXF-6651</strain>
    </source>
</reference>
<evidence type="ECO:0000256" key="2">
    <source>
        <dbReference type="ARBA" id="ARBA00012549"/>
    </source>
</evidence>
<keyword evidence="4" id="KW-0255">Endonuclease</keyword>
<feature type="compositionally biased region" description="Acidic residues" evidence="9">
    <location>
        <begin position="508"/>
        <end position="531"/>
    </location>
</feature>
<evidence type="ECO:0000256" key="9">
    <source>
        <dbReference type="SAM" id="MobiDB-lite"/>
    </source>
</evidence>
<dbReference type="InterPro" id="IPR000026">
    <property type="entry name" value="N1-like"/>
</dbReference>
<feature type="transmembrane region" description="Helical" evidence="10">
    <location>
        <begin position="814"/>
        <end position="834"/>
    </location>
</feature>
<dbReference type="EMBL" id="QWIM01002255">
    <property type="protein sequence ID" value="RMY16468.1"/>
    <property type="molecule type" value="Genomic_DNA"/>
</dbReference>
<dbReference type="CDD" id="cd00606">
    <property type="entry name" value="fungal_RNase"/>
    <property type="match status" value="1"/>
</dbReference>
<evidence type="ECO:0000256" key="10">
    <source>
        <dbReference type="SAM" id="Phobius"/>
    </source>
</evidence>
<feature type="region of interest" description="Disordered" evidence="9">
    <location>
        <begin position="100"/>
        <end position="147"/>
    </location>
</feature>
<keyword evidence="10" id="KW-0472">Membrane</keyword>
<gene>
    <name evidence="12" type="ORF">D0866_13667</name>
</gene>
<feature type="compositionally biased region" description="Polar residues" evidence="9">
    <location>
        <begin position="484"/>
        <end position="497"/>
    </location>
</feature>
<dbReference type="VEuPathDB" id="FungiDB:BTJ68_06802"/>
<evidence type="ECO:0000313" key="12">
    <source>
        <dbReference type="EMBL" id="RMY16468.1"/>
    </source>
</evidence>
<feature type="compositionally biased region" description="Polar residues" evidence="9">
    <location>
        <begin position="184"/>
        <end position="193"/>
    </location>
</feature>
<feature type="compositionally biased region" description="Polar residues" evidence="9">
    <location>
        <begin position="552"/>
        <end position="566"/>
    </location>
</feature>
<dbReference type="Gene3D" id="3.10.450.30">
    <property type="entry name" value="Microbial ribonucleases"/>
    <property type="match status" value="1"/>
</dbReference>
<comment type="caution">
    <text evidence="12">The sequence shown here is derived from an EMBL/GenBank/DDBJ whole genome shotgun (WGS) entry which is preliminary data.</text>
</comment>
<evidence type="ECO:0000256" key="7">
    <source>
        <dbReference type="ARBA" id="ARBA00023239"/>
    </source>
</evidence>
<dbReference type="Proteomes" id="UP000276864">
    <property type="component" value="Unassembled WGS sequence"/>
</dbReference>
<evidence type="ECO:0000256" key="6">
    <source>
        <dbReference type="ARBA" id="ARBA00023157"/>
    </source>
</evidence>
<organism evidence="12 13">
    <name type="scientific">Hortaea werneckii</name>
    <name type="common">Black yeast</name>
    <name type="synonym">Cladosporium werneckii</name>
    <dbReference type="NCBI Taxonomy" id="91943"/>
    <lineage>
        <taxon>Eukaryota</taxon>
        <taxon>Fungi</taxon>
        <taxon>Dikarya</taxon>
        <taxon>Ascomycota</taxon>
        <taxon>Pezizomycotina</taxon>
        <taxon>Dothideomycetes</taxon>
        <taxon>Dothideomycetidae</taxon>
        <taxon>Mycosphaerellales</taxon>
        <taxon>Teratosphaeriaceae</taxon>
        <taxon>Hortaea</taxon>
    </lineage>
</organism>
<dbReference type="AlphaFoldDB" id="A0A3M6ZMF3"/>
<name>A0A3M6ZMF3_HORWE</name>
<feature type="compositionally biased region" description="Basic and acidic residues" evidence="9">
    <location>
        <begin position="320"/>
        <end position="347"/>
    </location>
</feature>
<dbReference type="Pfam" id="PF00545">
    <property type="entry name" value="Ribonuclease"/>
    <property type="match status" value="1"/>
</dbReference>
<protein>
    <recommendedName>
        <fullName evidence="2">ribonuclease T1</fullName>
        <ecNumber evidence="2">4.6.1.24</ecNumber>
    </recommendedName>
</protein>
<feature type="region of interest" description="Disordered" evidence="9">
    <location>
        <begin position="587"/>
        <end position="614"/>
    </location>
</feature>
<dbReference type="CDD" id="cd22265">
    <property type="entry name" value="UDM1_RNF168"/>
    <property type="match status" value="1"/>
</dbReference>
<keyword evidence="10" id="KW-0812">Transmembrane</keyword>
<dbReference type="GO" id="GO:0003723">
    <property type="term" value="F:RNA binding"/>
    <property type="evidence" value="ECO:0007669"/>
    <property type="project" value="InterPro"/>
</dbReference>
<feature type="compositionally biased region" description="Basic and acidic residues" evidence="9">
    <location>
        <begin position="464"/>
        <end position="473"/>
    </location>
</feature>
<evidence type="ECO:0000256" key="3">
    <source>
        <dbReference type="ARBA" id="ARBA00022722"/>
    </source>
</evidence>
<proteinExistence type="inferred from homology"/>
<comment type="similarity">
    <text evidence="1">Belongs to the ribonuclease N1/T1 family.</text>
</comment>
<feature type="region of interest" description="Disordered" evidence="9">
    <location>
        <begin position="461"/>
        <end position="574"/>
    </location>
</feature>
<keyword evidence="10" id="KW-1133">Transmembrane helix</keyword>
<comment type="catalytic activity">
    <reaction evidence="8">
        <text>[RNA] containing guanosine + H2O = an [RNA fragment]-3'-guanosine-3'-phosphate + a 5'-hydroxy-ribonucleotide-3'-[RNA fragment].</text>
        <dbReference type="EC" id="4.6.1.24"/>
    </reaction>
</comment>
<dbReference type="InterPro" id="IPR016191">
    <property type="entry name" value="Ribonuclease/ribotoxin"/>
</dbReference>
<dbReference type="PANTHER" id="PTHR42104">
    <property type="entry name" value="EXTRACELLULAR GUANYL-SPECIFIC RIBONUCLEASE RNTA (AFU_ORTHOLOGUE AFUA_4G03230)"/>
    <property type="match status" value="1"/>
</dbReference>
<evidence type="ECO:0000256" key="4">
    <source>
        <dbReference type="ARBA" id="ARBA00022759"/>
    </source>
</evidence>
<feature type="signal peptide" evidence="11">
    <location>
        <begin position="1"/>
        <end position="17"/>
    </location>
</feature>
<keyword evidence="3" id="KW-0540">Nuclease</keyword>
<keyword evidence="7" id="KW-0456">Lyase</keyword>
<evidence type="ECO:0000313" key="13">
    <source>
        <dbReference type="Proteomes" id="UP000276864"/>
    </source>
</evidence>
<dbReference type="GO" id="GO:0046589">
    <property type="term" value="F:ribonuclease T1 activity"/>
    <property type="evidence" value="ECO:0007669"/>
    <property type="project" value="UniProtKB-EC"/>
</dbReference>
<evidence type="ECO:0000256" key="1">
    <source>
        <dbReference type="ARBA" id="ARBA00009006"/>
    </source>
</evidence>
<dbReference type="EC" id="4.6.1.24" evidence="2"/>
<evidence type="ECO:0000256" key="5">
    <source>
        <dbReference type="ARBA" id="ARBA00022801"/>
    </source>
</evidence>
<dbReference type="GO" id="GO:0016787">
    <property type="term" value="F:hydrolase activity"/>
    <property type="evidence" value="ECO:0007669"/>
    <property type="project" value="UniProtKB-KW"/>
</dbReference>
<keyword evidence="6" id="KW-1015">Disulfide bond</keyword>
<keyword evidence="5" id="KW-0378">Hydrolase</keyword>
<feature type="region of interest" description="Disordered" evidence="9">
    <location>
        <begin position="161"/>
        <end position="283"/>
    </location>
</feature>
<dbReference type="SUPFAM" id="SSF53933">
    <property type="entry name" value="Microbial ribonucleases"/>
    <property type="match status" value="1"/>
</dbReference>
<feature type="region of interest" description="Disordered" evidence="9">
    <location>
        <begin position="317"/>
        <end position="355"/>
    </location>
</feature>
<feature type="chain" id="PRO_5018245711" description="ribonuclease T1" evidence="11">
    <location>
        <begin position="18"/>
        <end position="914"/>
    </location>
</feature>